<feature type="region of interest" description="Disordered" evidence="1">
    <location>
        <begin position="173"/>
        <end position="323"/>
    </location>
</feature>
<feature type="compositionally biased region" description="Basic and acidic residues" evidence="1">
    <location>
        <begin position="569"/>
        <end position="583"/>
    </location>
</feature>
<accession>A0ABR0HCE1</accession>
<feature type="compositionally biased region" description="Acidic residues" evidence="1">
    <location>
        <begin position="495"/>
        <end position="504"/>
    </location>
</feature>
<organism evidence="2 3">
    <name type="scientific">Podospora pseudopauciseta</name>
    <dbReference type="NCBI Taxonomy" id="2093780"/>
    <lineage>
        <taxon>Eukaryota</taxon>
        <taxon>Fungi</taxon>
        <taxon>Dikarya</taxon>
        <taxon>Ascomycota</taxon>
        <taxon>Pezizomycotina</taxon>
        <taxon>Sordariomycetes</taxon>
        <taxon>Sordariomycetidae</taxon>
        <taxon>Sordariales</taxon>
        <taxon>Podosporaceae</taxon>
        <taxon>Podospora</taxon>
    </lineage>
</organism>
<sequence length="625" mass="68115">MPDLPQANHLCPTFNRNSCDKTPQLYNSCVFSTPSTPPNTFTMADQYQSGHQEVIPCLLSDYDDDVEAHRESFQAFMTRQAEEHWAAEISSLDIEGSADRIATVIEQEVNRLAKKLDVIATAMAAEADGTQANRLLAMIPTKLNLMARLEDLAFSRLQPVEGLAERPLVIEDVSPSTSQGSTQCEISGRLDGYDRHVSQTPIKKRSESPIKIESPTPTKRRRVNFSEDGASRVSEPTPALSHALHASSPSLPQALLTKGGNSSSGHQDPSPPPLLSQSKNAPAHHATPSNQRYDLSKAAPPSAKKKPAQTKKPAQASKPCHGKPLCISRANLHEVQHREWIFNFQSSGWINRRKNAIKAETNIDFLIQRAFEEAASTIRSSLIAKFTQTIYKQLPHLIASHLGPCLTDYEVEIQELGSRFVSIPGVPSVQNGERGGLKDRFKEVLRKVGNDIPRGYWASTGAVDGGDDDGEGVIDVILVLSDYEKDTSQGNTGQGDDDAEEEPAGDVIKTTMRGGRHASTGRSGRGGGLAGEKTLGRRKPRLLVSGYARTSQGRVERPAKRVGRPPTRHAREVGKDLEPHGGPEVEVVGEETIQAIVGIYVKPSGRMKEMAKMKSVRPLVDSLPA</sequence>
<feature type="compositionally biased region" description="Low complexity" evidence="1">
    <location>
        <begin position="238"/>
        <end position="252"/>
    </location>
</feature>
<dbReference type="RefSeq" id="XP_062765653.1">
    <property type="nucleotide sequence ID" value="XM_062912028.1"/>
</dbReference>
<feature type="compositionally biased region" description="Low complexity" evidence="1">
    <location>
        <begin position="310"/>
        <end position="319"/>
    </location>
</feature>
<reference evidence="2 3" key="1">
    <citation type="journal article" date="2023" name="bioRxiv">
        <title>High-quality genome assemblies of four members of thePodospora anserinaspecies complex.</title>
        <authorList>
            <person name="Ament-Velasquez S.L."/>
            <person name="Vogan A.A."/>
            <person name="Wallerman O."/>
            <person name="Hartmann F."/>
            <person name="Gautier V."/>
            <person name="Silar P."/>
            <person name="Giraud T."/>
            <person name="Johannesson H."/>
        </authorList>
    </citation>
    <scope>NUCLEOTIDE SEQUENCE [LARGE SCALE GENOMIC DNA]</scope>
    <source>
        <strain evidence="2 3">CBS 411.78</strain>
    </source>
</reference>
<dbReference type="GeneID" id="87932371"/>
<dbReference type="Proteomes" id="UP001326199">
    <property type="component" value="Unassembled WGS sequence"/>
</dbReference>
<feature type="compositionally biased region" description="Polar residues" evidence="1">
    <location>
        <begin position="174"/>
        <end position="185"/>
    </location>
</feature>
<feature type="region of interest" description="Disordered" evidence="1">
    <location>
        <begin position="549"/>
        <end position="583"/>
    </location>
</feature>
<gene>
    <name evidence="2" type="ORF">QC763_403855</name>
</gene>
<proteinExistence type="predicted"/>
<name>A0ABR0HCE1_9PEZI</name>
<evidence type="ECO:0000313" key="2">
    <source>
        <dbReference type="EMBL" id="KAK4665687.1"/>
    </source>
</evidence>
<protein>
    <submittedName>
        <fullName evidence="2">Uncharacterized protein</fullName>
    </submittedName>
</protein>
<evidence type="ECO:0000313" key="3">
    <source>
        <dbReference type="Proteomes" id="UP001326199"/>
    </source>
</evidence>
<comment type="caution">
    <text evidence="2">The sequence shown here is derived from an EMBL/GenBank/DDBJ whole genome shotgun (WGS) entry which is preliminary data.</text>
</comment>
<feature type="region of interest" description="Disordered" evidence="1">
    <location>
        <begin position="485"/>
        <end position="536"/>
    </location>
</feature>
<keyword evidence="3" id="KW-1185">Reference proteome</keyword>
<dbReference type="EMBL" id="JAFFHB010000005">
    <property type="protein sequence ID" value="KAK4665687.1"/>
    <property type="molecule type" value="Genomic_DNA"/>
</dbReference>
<evidence type="ECO:0000256" key="1">
    <source>
        <dbReference type="SAM" id="MobiDB-lite"/>
    </source>
</evidence>